<evidence type="ECO:0000313" key="5">
    <source>
        <dbReference type="Proteomes" id="UP000824089"/>
    </source>
</evidence>
<comment type="caution">
    <text evidence="4">The sequence shown here is derived from an EMBL/GenBank/DDBJ whole genome shotgun (WGS) entry which is preliminary data.</text>
</comment>
<dbReference type="InterPro" id="IPR036291">
    <property type="entry name" value="NAD(P)-bd_dom_sf"/>
</dbReference>
<keyword evidence="2" id="KW-0472">Membrane</keyword>
<dbReference type="InterPro" id="IPR003869">
    <property type="entry name" value="Polysac_CapD-like"/>
</dbReference>
<evidence type="ECO:0000256" key="2">
    <source>
        <dbReference type="SAM" id="Phobius"/>
    </source>
</evidence>
<dbReference type="PANTHER" id="PTHR43318">
    <property type="entry name" value="UDP-N-ACETYLGLUCOSAMINE 4,6-DEHYDRATASE"/>
    <property type="match status" value="1"/>
</dbReference>
<feature type="transmembrane region" description="Helical" evidence="2">
    <location>
        <begin position="107"/>
        <end position="130"/>
    </location>
</feature>
<reference evidence="4" key="2">
    <citation type="journal article" date="2021" name="PeerJ">
        <title>Extensive microbial diversity within the chicken gut microbiome revealed by metagenomics and culture.</title>
        <authorList>
            <person name="Gilroy R."/>
            <person name="Ravi A."/>
            <person name="Getino M."/>
            <person name="Pursley I."/>
            <person name="Horton D.L."/>
            <person name="Alikhan N.F."/>
            <person name="Baker D."/>
            <person name="Gharbi K."/>
            <person name="Hall N."/>
            <person name="Watson M."/>
            <person name="Adriaenssens E.M."/>
            <person name="Foster-Nyarko E."/>
            <person name="Jarju S."/>
            <person name="Secka A."/>
            <person name="Antonio M."/>
            <person name="Oren A."/>
            <person name="Chaudhuri R.R."/>
            <person name="La Ragione R."/>
            <person name="Hildebrand F."/>
            <person name="Pallen M.J."/>
        </authorList>
    </citation>
    <scope>NUCLEOTIDE SEQUENCE</scope>
    <source>
        <strain evidence="4">CHK195-4489</strain>
    </source>
</reference>
<dbReference type="Pfam" id="PF13727">
    <property type="entry name" value="CoA_binding_3"/>
    <property type="match status" value="1"/>
</dbReference>
<evidence type="ECO:0000313" key="4">
    <source>
        <dbReference type="EMBL" id="HIU30064.1"/>
    </source>
</evidence>
<dbReference type="InterPro" id="IPR051203">
    <property type="entry name" value="Polysaccharide_Synthase-Rel"/>
</dbReference>
<feature type="transmembrane region" description="Helical" evidence="2">
    <location>
        <begin position="7"/>
        <end position="29"/>
    </location>
</feature>
<dbReference type="CDD" id="cd05237">
    <property type="entry name" value="UDP_invert_4-6DH_SDR_e"/>
    <property type="match status" value="1"/>
</dbReference>
<dbReference type="PANTHER" id="PTHR43318:SF1">
    <property type="entry name" value="POLYSACCHARIDE BIOSYNTHESIS PROTEIN EPSC-RELATED"/>
    <property type="match status" value="1"/>
</dbReference>
<sequence>MRVKLKYLLLIPIDLIVIFTSYTLCFLFWDLNAPASAPELIRCLPLICALAAVYLIVYFLFDMYNISLRQISFPDLFTIFFANLSSMVLSLAINFFFAGVLKDRLPSFHYGVVLMASALILLGSCFVRCAPRAAIILRYQVKNKRNHNKTCQNVMIYGAGQAGSTLYKEFARNPELGMRVCCYYDDDPQKAGGRLNGLKIYGPGSSLQRIVNDYAIKTIIIAVPSASGEHQAEMVNRCKSLGCRLKILPLLYDLVIEEESLYRNLRNIDVNDLLGRKEKNINIEDVSGYICGRTILVTGAGGSIGSELCRQISRFRPRRLVLFDIYENNMYDLISELTINLHLDQEMEIVSYIGSVRDFERINGICAQERPDVIFHAAAHKHVPFMEEAPGEAVKNNVFGTYNVAKAADLNHVGTFVLISTDKAVNPTNVMGTTKRLAELVVQAYAQKSQTRFVAVRFGNVLNSNGSVVPLFKRQIANGGPVTVTHPEITRFFMTIPEAARLVIQAGSMAKGGEIFVLDMGKPVKILDLAMDMIRISGYTPGVDMKIEFTGLRPGEKLYEELLQDEEGTSETSHDGIFIGSPSHVTWEEIERILKELREALAASSDEAIIECLKRNVPTYHPERNMEKKAYNSAKVN</sequence>
<dbReference type="EMBL" id="DVMM01000151">
    <property type="protein sequence ID" value="HIU30064.1"/>
    <property type="molecule type" value="Genomic_DNA"/>
</dbReference>
<feature type="domain" description="Polysaccharide biosynthesis protein CapD-like" evidence="3">
    <location>
        <begin position="295"/>
        <end position="579"/>
    </location>
</feature>
<protein>
    <submittedName>
        <fullName evidence="4">Polysaccharide biosynthesis protein</fullName>
    </submittedName>
</protein>
<accession>A0A9D1I8A7</accession>
<dbReference type="Gene3D" id="3.40.50.720">
    <property type="entry name" value="NAD(P)-binding Rossmann-like Domain"/>
    <property type="match status" value="2"/>
</dbReference>
<organism evidence="4 5">
    <name type="scientific">Candidatus Egerieisoma faecipullorum</name>
    <dbReference type="NCBI Taxonomy" id="2840963"/>
    <lineage>
        <taxon>Bacteria</taxon>
        <taxon>Bacillati</taxon>
        <taxon>Bacillota</taxon>
        <taxon>Clostridia</taxon>
        <taxon>Eubacteriales</taxon>
        <taxon>Clostridiaceae</taxon>
        <taxon>Clostridiaceae incertae sedis</taxon>
        <taxon>Candidatus Egerieisoma</taxon>
    </lineage>
</organism>
<feature type="transmembrane region" description="Helical" evidence="2">
    <location>
        <begin position="76"/>
        <end position="101"/>
    </location>
</feature>
<name>A0A9D1I8A7_9CLOT</name>
<dbReference type="Pfam" id="PF02719">
    <property type="entry name" value="Polysacc_synt_2"/>
    <property type="match status" value="1"/>
</dbReference>
<evidence type="ECO:0000259" key="3">
    <source>
        <dbReference type="Pfam" id="PF02719"/>
    </source>
</evidence>
<comment type="similarity">
    <text evidence="1">Belongs to the polysaccharide synthase family.</text>
</comment>
<gene>
    <name evidence="4" type="ORF">IAD50_07205</name>
</gene>
<feature type="transmembrane region" description="Helical" evidence="2">
    <location>
        <begin position="44"/>
        <end position="64"/>
    </location>
</feature>
<dbReference type="AlphaFoldDB" id="A0A9D1I8A7"/>
<reference evidence="4" key="1">
    <citation type="submission" date="2020-10" db="EMBL/GenBank/DDBJ databases">
        <authorList>
            <person name="Gilroy R."/>
        </authorList>
    </citation>
    <scope>NUCLEOTIDE SEQUENCE</scope>
    <source>
        <strain evidence="4">CHK195-4489</strain>
    </source>
</reference>
<keyword evidence="2" id="KW-1133">Transmembrane helix</keyword>
<dbReference type="SUPFAM" id="SSF51735">
    <property type="entry name" value="NAD(P)-binding Rossmann-fold domains"/>
    <property type="match status" value="2"/>
</dbReference>
<evidence type="ECO:0000256" key="1">
    <source>
        <dbReference type="ARBA" id="ARBA00007430"/>
    </source>
</evidence>
<dbReference type="Proteomes" id="UP000824089">
    <property type="component" value="Unassembled WGS sequence"/>
</dbReference>
<proteinExistence type="inferred from homology"/>
<keyword evidence="2" id="KW-0812">Transmembrane</keyword>